<evidence type="ECO:0000313" key="3">
    <source>
        <dbReference type="Proteomes" id="UP000278627"/>
    </source>
</evidence>
<keyword evidence="1" id="KW-0472">Membrane</keyword>
<reference evidence="4" key="1">
    <citation type="submission" date="2017-02" db="UniProtKB">
        <authorList>
            <consortium name="WormBaseParasite"/>
        </authorList>
    </citation>
    <scope>IDENTIFICATION</scope>
</reference>
<proteinExistence type="predicted"/>
<evidence type="ECO:0000313" key="4">
    <source>
        <dbReference type="WBParaSite" id="BPAG_0000462401-mRNA-1"/>
    </source>
</evidence>
<dbReference type="WBParaSite" id="BPAG_0000462401-mRNA-1">
    <property type="protein sequence ID" value="BPAG_0000462401-mRNA-1"/>
    <property type="gene ID" value="BPAG_0000462401"/>
</dbReference>
<evidence type="ECO:0000313" key="2">
    <source>
        <dbReference type="EMBL" id="VDN85774.1"/>
    </source>
</evidence>
<keyword evidence="3" id="KW-1185">Reference proteome</keyword>
<keyword evidence="1" id="KW-1133">Transmembrane helix</keyword>
<keyword evidence="1" id="KW-0812">Transmembrane</keyword>
<dbReference type="AlphaFoldDB" id="A0A0N4T8T7"/>
<accession>A0A0N4T8T7</accession>
<organism evidence="4">
    <name type="scientific">Brugia pahangi</name>
    <name type="common">Filarial nematode worm</name>
    <dbReference type="NCBI Taxonomy" id="6280"/>
    <lineage>
        <taxon>Eukaryota</taxon>
        <taxon>Metazoa</taxon>
        <taxon>Ecdysozoa</taxon>
        <taxon>Nematoda</taxon>
        <taxon>Chromadorea</taxon>
        <taxon>Rhabditida</taxon>
        <taxon>Spirurina</taxon>
        <taxon>Spiruromorpha</taxon>
        <taxon>Filarioidea</taxon>
        <taxon>Onchocercidae</taxon>
        <taxon>Brugia</taxon>
    </lineage>
</organism>
<sequence>MFAVAALMTGNALERRMEDIFDKNTTDLYNLQMIDNNILTVRLMATLTFTVGFVMFFHL</sequence>
<gene>
    <name evidence="2" type="ORF">BPAG_LOCUS4588</name>
</gene>
<name>A0A0N4T8T7_BRUPA</name>
<dbReference type="STRING" id="6280.A0A0N4T8T7"/>
<dbReference type="EMBL" id="UZAD01002385">
    <property type="protein sequence ID" value="VDN85774.1"/>
    <property type="molecule type" value="Genomic_DNA"/>
</dbReference>
<protein>
    <submittedName>
        <fullName evidence="4">Neur_chan_memb domain-containing protein</fullName>
    </submittedName>
</protein>
<dbReference type="Proteomes" id="UP000278627">
    <property type="component" value="Unassembled WGS sequence"/>
</dbReference>
<evidence type="ECO:0000256" key="1">
    <source>
        <dbReference type="SAM" id="Phobius"/>
    </source>
</evidence>
<feature type="transmembrane region" description="Helical" evidence="1">
    <location>
        <begin position="38"/>
        <end position="57"/>
    </location>
</feature>
<reference evidence="2 3" key="2">
    <citation type="submission" date="2018-11" db="EMBL/GenBank/DDBJ databases">
        <authorList>
            <consortium name="Pathogen Informatics"/>
        </authorList>
    </citation>
    <scope>NUCLEOTIDE SEQUENCE [LARGE SCALE GENOMIC DNA]</scope>
</reference>